<dbReference type="SUPFAM" id="SSF103473">
    <property type="entry name" value="MFS general substrate transporter"/>
    <property type="match status" value="1"/>
</dbReference>
<evidence type="ECO:0000256" key="4">
    <source>
        <dbReference type="ARBA" id="ARBA00022989"/>
    </source>
</evidence>
<feature type="transmembrane region" description="Helical" evidence="6">
    <location>
        <begin position="412"/>
        <end position="429"/>
    </location>
</feature>
<dbReference type="EMBL" id="PZJG01000002">
    <property type="protein sequence ID" value="RAK49565.1"/>
    <property type="molecule type" value="Genomic_DNA"/>
</dbReference>
<evidence type="ECO:0000256" key="6">
    <source>
        <dbReference type="SAM" id="Phobius"/>
    </source>
</evidence>
<feature type="transmembrane region" description="Helical" evidence="6">
    <location>
        <begin position="36"/>
        <end position="58"/>
    </location>
</feature>
<dbReference type="InterPro" id="IPR011701">
    <property type="entry name" value="MFS"/>
</dbReference>
<organism evidence="8 9">
    <name type="scientific">Macrococcoides bohemicum</name>
    <dbReference type="NCBI Taxonomy" id="1903056"/>
    <lineage>
        <taxon>Bacteria</taxon>
        <taxon>Bacillati</taxon>
        <taxon>Bacillota</taxon>
        <taxon>Bacilli</taxon>
        <taxon>Bacillales</taxon>
        <taxon>Staphylococcaceae</taxon>
        <taxon>Macrococcoides</taxon>
    </lineage>
</organism>
<keyword evidence="4 6" id="KW-1133">Transmembrane helix</keyword>
<evidence type="ECO:0000259" key="7">
    <source>
        <dbReference type="PROSITE" id="PS50850"/>
    </source>
</evidence>
<feature type="transmembrane region" description="Helical" evidence="6">
    <location>
        <begin position="158"/>
        <end position="178"/>
    </location>
</feature>
<dbReference type="Proteomes" id="UP000249579">
    <property type="component" value="Unassembled WGS sequence"/>
</dbReference>
<dbReference type="InterPro" id="IPR036259">
    <property type="entry name" value="MFS_trans_sf"/>
</dbReference>
<dbReference type="PRINTS" id="PR01036">
    <property type="entry name" value="TCRTETB"/>
</dbReference>
<feature type="transmembrane region" description="Helical" evidence="6">
    <location>
        <begin position="128"/>
        <end position="152"/>
    </location>
</feature>
<dbReference type="GO" id="GO:0005886">
    <property type="term" value="C:plasma membrane"/>
    <property type="evidence" value="ECO:0007669"/>
    <property type="project" value="UniProtKB-SubCell"/>
</dbReference>
<evidence type="ECO:0000256" key="3">
    <source>
        <dbReference type="ARBA" id="ARBA00022692"/>
    </source>
</evidence>
<feature type="transmembrane region" description="Helical" evidence="6">
    <location>
        <begin position="95"/>
        <end position="116"/>
    </location>
</feature>
<feature type="transmembrane region" description="Helical" evidence="6">
    <location>
        <begin position="342"/>
        <end position="362"/>
    </location>
</feature>
<comment type="subcellular location">
    <subcellularLocation>
        <location evidence="1">Cell membrane</location>
        <topology evidence="1">Multi-pass membrane protein</topology>
    </subcellularLocation>
</comment>
<evidence type="ECO:0000313" key="8">
    <source>
        <dbReference type="EMBL" id="RAK49565.1"/>
    </source>
</evidence>
<evidence type="ECO:0000256" key="1">
    <source>
        <dbReference type="ARBA" id="ARBA00004651"/>
    </source>
</evidence>
<feature type="transmembrane region" description="Helical" evidence="6">
    <location>
        <begin position="70"/>
        <end position="89"/>
    </location>
</feature>
<feature type="transmembrane region" description="Helical" evidence="6">
    <location>
        <begin position="283"/>
        <end position="306"/>
    </location>
</feature>
<dbReference type="Gene3D" id="1.20.1720.10">
    <property type="entry name" value="Multidrug resistance protein D"/>
    <property type="match status" value="1"/>
</dbReference>
<dbReference type="Pfam" id="PF07690">
    <property type="entry name" value="MFS_1"/>
    <property type="match status" value="1"/>
</dbReference>
<comment type="caution">
    <text evidence="8">The sequence shown here is derived from an EMBL/GenBank/DDBJ whole genome shotgun (WGS) entry which is preliminary data.</text>
</comment>
<keyword evidence="3 6" id="KW-0812">Transmembrane</keyword>
<feature type="transmembrane region" description="Helical" evidence="6">
    <location>
        <begin position="382"/>
        <end position="400"/>
    </location>
</feature>
<dbReference type="PANTHER" id="PTHR23501:SF191">
    <property type="entry name" value="VACUOLAR BASIC AMINO ACID TRANSPORTER 4"/>
    <property type="match status" value="1"/>
</dbReference>
<evidence type="ECO:0000256" key="2">
    <source>
        <dbReference type="ARBA" id="ARBA00022448"/>
    </source>
</evidence>
<feature type="transmembrane region" description="Helical" evidence="6">
    <location>
        <begin position="190"/>
        <end position="210"/>
    </location>
</feature>
<dbReference type="OrthoDB" id="9807274at2"/>
<dbReference type="PROSITE" id="PS50850">
    <property type="entry name" value="MFS"/>
    <property type="match status" value="1"/>
</dbReference>
<sequence>MKRGLISALVIIMFMSAIETSIISLATPAIGKDLNATQSLALIFTTYMIAIVIVTPIVGELMKRLGAKRLMLLGIIVFIIGSMLSGLSFTFEMLLASRLVQGLGAGIMMTMGNIIPKIAFEIPYRYKVMGIVGSVWGISSIIGPILGGLILTYLNWSYLFYVNVPLALLAIVLVIKYFKFEEMKQESKFDFKGLIYFYIFLGSLLCALLIETHWFIHVALFILAMMTLNIFIKYESRIDEPFIPVKAFNKRIGIVMGTDMLYAIIMMGTNIFLPIYLQTEKGLSPLLAGLTTFTISIFWLLSTFILKTLETKLTIQRVYQLSFLYMIIGSSIIFIFDHGIAVTIASAFLGLSFGTVFTKNIVTIQESAAPHQLGSMMSTYSLLKFIGSTTGSIIMSFFYYSNVFTTIDNNMTFGILVALFLIIVYQFVFKNKAVQ</sequence>
<evidence type="ECO:0000256" key="5">
    <source>
        <dbReference type="ARBA" id="ARBA00023136"/>
    </source>
</evidence>
<keyword evidence="2" id="KW-0813">Transport</keyword>
<accession>A0A328A4X7</accession>
<dbReference type="GO" id="GO:0022857">
    <property type="term" value="F:transmembrane transporter activity"/>
    <property type="evidence" value="ECO:0007669"/>
    <property type="project" value="InterPro"/>
</dbReference>
<feature type="transmembrane region" description="Helical" evidence="6">
    <location>
        <begin position="252"/>
        <end position="277"/>
    </location>
</feature>
<feature type="transmembrane region" description="Helical" evidence="6">
    <location>
        <begin position="318"/>
        <end position="336"/>
    </location>
</feature>
<dbReference type="AlphaFoldDB" id="A0A328A4X7"/>
<dbReference type="PANTHER" id="PTHR23501">
    <property type="entry name" value="MAJOR FACILITATOR SUPERFAMILY"/>
    <property type="match status" value="1"/>
</dbReference>
<dbReference type="RefSeq" id="WP_111745092.1">
    <property type="nucleotide sequence ID" value="NZ_JBHSQY010000004.1"/>
</dbReference>
<protein>
    <submittedName>
        <fullName evidence="8">MFS transporter</fullName>
    </submittedName>
</protein>
<dbReference type="InterPro" id="IPR020846">
    <property type="entry name" value="MFS_dom"/>
</dbReference>
<feature type="domain" description="Major facilitator superfamily (MFS) profile" evidence="7">
    <location>
        <begin position="5"/>
        <end position="432"/>
    </location>
</feature>
<keyword evidence="5 6" id="KW-0472">Membrane</keyword>
<name>A0A328A4X7_9STAP</name>
<reference evidence="8 9" key="1">
    <citation type="journal article" date="2018" name="Front. Microbiol.">
        <title>Description and Comparative Genomics of Macrococcus caseolyticus subsp. hominis subsp. nov., Macrococcus goetzii sp. nov., Macrococcus epidermidis sp. nov., and Macrococcus bohemicus sp. nov., Novel Macrococci From Human Clinical Material With Virulence Potential and Suspected Uptake of Foreign DNA by Natural Transformation.</title>
        <authorList>
            <person name="Maslanova I."/>
            <person name="Wertheimer Z."/>
            <person name="Sedlacek I."/>
            <person name="Svec P."/>
            <person name="Indrakova A."/>
            <person name="Kovarovic V."/>
            <person name="Schumann P."/>
            <person name="Sproer C."/>
            <person name="Kralova S."/>
            <person name="Sedo O."/>
            <person name="Kristofova L."/>
            <person name="Vrbovska V."/>
            <person name="Fuzik T."/>
            <person name="Petras P."/>
            <person name="Zdrahal Z."/>
            <person name="Ruzickova V."/>
            <person name="Doskar J."/>
            <person name="Pantucek R."/>
        </authorList>
    </citation>
    <scope>NUCLEOTIDE SEQUENCE [LARGE SCALE GENOMIC DNA]</scope>
    <source>
        <strain evidence="8 9">03/115</strain>
    </source>
</reference>
<gene>
    <name evidence="8" type="ORF">BHX94_03895</name>
</gene>
<dbReference type="Gene3D" id="1.20.1250.20">
    <property type="entry name" value="MFS general substrate transporter like domains"/>
    <property type="match status" value="1"/>
</dbReference>
<feature type="transmembrane region" description="Helical" evidence="6">
    <location>
        <begin position="216"/>
        <end position="232"/>
    </location>
</feature>
<evidence type="ECO:0000313" key="9">
    <source>
        <dbReference type="Proteomes" id="UP000249579"/>
    </source>
</evidence>
<proteinExistence type="predicted"/>